<dbReference type="SUPFAM" id="SSF53474">
    <property type="entry name" value="alpha/beta-Hydrolases"/>
    <property type="match status" value="1"/>
</dbReference>
<evidence type="ECO:0000256" key="3">
    <source>
        <dbReference type="ARBA" id="ARBA00022801"/>
    </source>
</evidence>
<evidence type="ECO:0000256" key="2">
    <source>
        <dbReference type="ARBA" id="ARBA00022487"/>
    </source>
</evidence>
<name>A0A5S6R3W6_TRIMR</name>
<feature type="active site" description="Charge relay system" evidence="4">
    <location>
        <position position="324"/>
    </location>
</feature>
<dbReference type="InterPro" id="IPR000073">
    <property type="entry name" value="AB_hydrolase_1"/>
</dbReference>
<feature type="active site" description="Charge relay system" evidence="4">
    <location>
        <position position="184"/>
    </location>
</feature>
<dbReference type="InterPro" id="IPR012020">
    <property type="entry name" value="ABHD4"/>
</dbReference>
<dbReference type="PROSITE" id="PS01133">
    <property type="entry name" value="UPF0017"/>
    <property type="match status" value="1"/>
</dbReference>
<evidence type="ECO:0000313" key="7">
    <source>
        <dbReference type="WBParaSite" id="TMUE_3000013887.1"/>
    </source>
</evidence>
<dbReference type="Pfam" id="PF00561">
    <property type="entry name" value="Abhydrolase_1"/>
    <property type="match status" value="1"/>
</dbReference>
<keyword evidence="3" id="KW-0378">Hydrolase</keyword>
<dbReference type="Proteomes" id="UP000046395">
    <property type="component" value="Unassembled WGS sequence"/>
</dbReference>
<dbReference type="InterPro" id="IPR050960">
    <property type="entry name" value="AB_hydrolase_4_sf"/>
</dbReference>
<dbReference type="InterPro" id="IPR000952">
    <property type="entry name" value="AB_hydrolase_4_CS"/>
</dbReference>
<evidence type="ECO:0000256" key="4">
    <source>
        <dbReference type="PIRSR" id="PIRSR005211-1"/>
    </source>
</evidence>
<dbReference type="AlphaFoldDB" id="A0A5S6R3W6"/>
<keyword evidence="6" id="KW-1185">Reference proteome</keyword>
<dbReference type="GO" id="GO:0008126">
    <property type="term" value="F:acetylesterase activity"/>
    <property type="evidence" value="ECO:0007669"/>
    <property type="project" value="TreeGrafter"/>
</dbReference>
<dbReference type="PIRSF" id="PIRSF005211">
    <property type="entry name" value="Ab_hydro_YheT"/>
    <property type="match status" value="1"/>
</dbReference>
<dbReference type="GO" id="GO:0051792">
    <property type="term" value="P:medium-chain fatty acid biosynthetic process"/>
    <property type="evidence" value="ECO:0007669"/>
    <property type="project" value="TreeGrafter"/>
</dbReference>
<proteinExistence type="inferred from homology"/>
<organism evidence="6 7">
    <name type="scientific">Trichuris muris</name>
    <name type="common">Mouse whipworm</name>
    <dbReference type="NCBI Taxonomy" id="70415"/>
    <lineage>
        <taxon>Eukaryota</taxon>
        <taxon>Metazoa</taxon>
        <taxon>Ecdysozoa</taxon>
        <taxon>Nematoda</taxon>
        <taxon>Enoplea</taxon>
        <taxon>Dorylaimia</taxon>
        <taxon>Trichinellida</taxon>
        <taxon>Trichuridae</taxon>
        <taxon>Trichuris</taxon>
    </lineage>
</organism>
<dbReference type="STRING" id="70415.A0A5S6R3W6"/>
<evidence type="ECO:0000313" key="6">
    <source>
        <dbReference type="Proteomes" id="UP000046395"/>
    </source>
</evidence>
<dbReference type="WBParaSite" id="TMUE_3000013887.1">
    <property type="protein sequence ID" value="TMUE_3000013887.1"/>
    <property type="gene ID" value="WBGene00302062"/>
</dbReference>
<dbReference type="GO" id="GO:0051793">
    <property type="term" value="P:medium-chain fatty acid catabolic process"/>
    <property type="evidence" value="ECO:0007669"/>
    <property type="project" value="TreeGrafter"/>
</dbReference>
<sequence length="357" mass="39360">MASSKQNVPKKKCCVKLKDKCGAPSLYVGEGKFKNVLSDHCPVLSGVYRPPRWCYNGTLQTVVGNFGSTPPLLPYERDMLPLEDGGQLALDWFPPLNVSTSLSRVVIIVPGLTGSTFENYVLRAVHLLLPLGCTVVVFNNRGLANAPLLTPKAYCFSKTDDLNAALQRIQSRTPDAKRLIVGYSSGGGLVVHYLSRSEAAEVSMHSLERFGNRCTFNRYVTMRMRSYLKRHQNIFKSIAGVKGAIRASSIREFDGLFTAPINGYSSAMEYYRDASIEHKLDTISVPVLCLNAADDCFAPVQSVPTEVAQHLPNVAIALTKTGGHMGFLRNGYPKTQSFADQLLREFAIAMFEKYLCC</sequence>
<dbReference type="PANTHER" id="PTHR10794">
    <property type="entry name" value="ABHYDROLASE DOMAIN-CONTAINING PROTEIN"/>
    <property type="match status" value="1"/>
</dbReference>
<dbReference type="GO" id="GO:0047372">
    <property type="term" value="F:monoacylglycerol lipase activity"/>
    <property type="evidence" value="ECO:0007669"/>
    <property type="project" value="TreeGrafter"/>
</dbReference>
<accession>A0A5S6R3W6</accession>
<dbReference type="Gene3D" id="3.40.50.1820">
    <property type="entry name" value="alpha/beta hydrolase"/>
    <property type="match status" value="1"/>
</dbReference>
<evidence type="ECO:0000259" key="5">
    <source>
        <dbReference type="Pfam" id="PF00561"/>
    </source>
</evidence>
<comment type="similarity">
    <text evidence="1">Belongs to the AB hydrolase superfamily. AB hydrolase 4 family.</text>
</comment>
<reference evidence="7" key="1">
    <citation type="submission" date="2019-12" db="UniProtKB">
        <authorList>
            <consortium name="WormBaseParasite"/>
        </authorList>
    </citation>
    <scope>IDENTIFICATION</scope>
</reference>
<feature type="active site" description="Charge relay system" evidence="4">
    <location>
        <position position="295"/>
    </location>
</feature>
<protein>
    <submittedName>
        <fullName evidence="7">AB hydrolase-1 domain-containing protein</fullName>
    </submittedName>
</protein>
<dbReference type="InterPro" id="IPR029058">
    <property type="entry name" value="AB_hydrolase_fold"/>
</dbReference>
<feature type="domain" description="AB hydrolase-1" evidence="5">
    <location>
        <begin position="105"/>
        <end position="196"/>
    </location>
</feature>
<evidence type="ECO:0000256" key="1">
    <source>
        <dbReference type="ARBA" id="ARBA00010884"/>
    </source>
</evidence>
<keyword evidence="2" id="KW-0719">Serine esterase</keyword>
<dbReference type="PANTHER" id="PTHR10794:SF63">
    <property type="entry name" value="ALPHA_BETA HYDROLASE 1, ISOFORM A"/>
    <property type="match status" value="1"/>
</dbReference>